<evidence type="ECO:0000313" key="3">
    <source>
        <dbReference type="Proteomes" id="UP000664417"/>
    </source>
</evidence>
<comment type="caution">
    <text evidence="2">The sequence shown here is derived from an EMBL/GenBank/DDBJ whole genome shotgun (WGS) entry which is preliminary data.</text>
</comment>
<dbReference type="PANTHER" id="PTHR43316:SF8">
    <property type="entry name" value="HAD FAMILY HYDROLASE"/>
    <property type="match status" value="1"/>
</dbReference>
<evidence type="ECO:0000256" key="1">
    <source>
        <dbReference type="ARBA" id="ARBA00022801"/>
    </source>
</evidence>
<dbReference type="EMBL" id="JAFREP010000010">
    <property type="protein sequence ID" value="MBO1319323.1"/>
    <property type="molecule type" value="Genomic_DNA"/>
</dbReference>
<dbReference type="InterPro" id="IPR051540">
    <property type="entry name" value="S-2-haloacid_dehalogenase"/>
</dbReference>
<dbReference type="RefSeq" id="WP_207859144.1">
    <property type="nucleotide sequence ID" value="NZ_JAFREP010000010.1"/>
</dbReference>
<protein>
    <submittedName>
        <fullName evidence="2">HAD family hydrolase</fullName>
    </submittedName>
</protein>
<evidence type="ECO:0000313" key="2">
    <source>
        <dbReference type="EMBL" id="MBO1319323.1"/>
    </source>
</evidence>
<dbReference type="InterPro" id="IPR036412">
    <property type="entry name" value="HAD-like_sf"/>
</dbReference>
<gene>
    <name evidence="2" type="ORF">J3U88_12695</name>
</gene>
<dbReference type="Pfam" id="PF00702">
    <property type="entry name" value="Hydrolase"/>
    <property type="match status" value="1"/>
</dbReference>
<dbReference type="InterPro" id="IPR023214">
    <property type="entry name" value="HAD_sf"/>
</dbReference>
<reference evidence="2" key="1">
    <citation type="submission" date="2021-03" db="EMBL/GenBank/DDBJ databases">
        <authorList>
            <person name="Wang G."/>
        </authorList>
    </citation>
    <scope>NUCLEOTIDE SEQUENCE</scope>
    <source>
        <strain evidence="2">KCTC 12899</strain>
    </source>
</reference>
<name>A0A8J7U2H4_9BACT</name>
<dbReference type="GO" id="GO:0016787">
    <property type="term" value="F:hydrolase activity"/>
    <property type="evidence" value="ECO:0007669"/>
    <property type="project" value="UniProtKB-KW"/>
</dbReference>
<proteinExistence type="predicted"/>
<keyword evidence="1 2" id="KW-0378">Hydrolase</keyword>
<dbReference type="Gene3D" id="3.40.50.1000">
    <property type="entry name" value="HAD superfamily/HAD-like"/>
    <property type="match status" value="1"/>
</dbReference>
<sequence>MPAFDVIAFDADDTLWHNETLFTMTQDKFAQLLAPYHDEAWIRRKLYETEIRNLAYYGYGVKGFTLSMIETAIELTEGRISGGELKNLLDEAKRMLSAPVEPLPNVEPVVSSLAADYPLMLITKGDLFDQESKLARSGLGPHFQMVEVVSQKDVSTYRAVFARYDLEASRVLMVGNSVRSDILPVLDCGAHAVHVPYQSTWAHEQADEETLKKYRFPVLDDIRNLPGLITEWAG</sequence>
<keyword evidence="3" id="KW-1185">Reference proteome</keyword>
<dbReference type="PANTHER" id="PTHR43316">
    <property type="entry name" value="HYDROLASE, HALOACID DELAHOGENASE-RELATED"/>
    <property type="match status" value="1"/>
</dbReference>
<dbReference type="AlphaFoldDB" id="A0A8J7U2H4"/>
<dbReference type="SUPFAM" id="SSF56784">
    <property type="entry name" value="HAD-like"/>
    <property type="match status" value="1"/>
</dbReference>
<dbReference type="InterPro" id="IPR023198">
    <property type="entry name" value="PGP-like_dom2"/>
</dbReference>
<organism evidence="2 3">
    <name type="scientific">Acanthopleuribacter pedis</name>
    <dbReference type="NCBI Taxonomy" id="442870"/>
    <lineage>
        <taxon>Bacteria</taxon>
        <taxon>Pseudomonadati</taxon>
        <taxon>Acidobacteriota</taxon>
        <taxon>Holophagae</taxon>
        <taxon>Acanthopleuribacterales</taxon>
        <taxon>Acanthopleuribacteraceae</taxon>
        <taxon>Acanthopleuribacter</taxon>
    </lineage>
</organism>
<dbReference type="Gene3D" id="1.10.150.240">
    <property type="entry name" value="Putative phosphatase, domain 2"/>
    <property type="match status" value="1"/>
</dbReference>
<dbReference type="Proteomes" id="UP000664417">
    <property type="component" value="Unassembled WGS sequence"/>
</dbReference>
<accession>A0A8J7U2H4</accession>